<gene>
    <name evidence="3" type="ORF">QYM36_002693</name>
</gene>
<feature type="domain" description="Interferon-related developmental regulator C-terminal" evidence="2">
    <location>
        <begin position="316"/>
        <end position="337"/>
    </location>
</feature>
<feature type="compositionally biased region" description="Polar residues" evidence="1">
    <location>
        <begin position="245"/>
        <end position="257"/>
    </location>
</feature>
<protein>
    <recommendedName>
        <fullName evidence="2">Interferon-related developmental regulator C-terminal domain-containing protein</fullName>
    </recommendedName>
</protein>
<accession>A0AA88LDE7</accession>
<name>A0AA88LDE7_ARTSF</name>
<sequence>MVRTHLFPLADTGSPPPEPQIQSDSNDDFQLVESRKRKKISNTPSDITPKPEGLRINLKQATRSPLPKPLVHFTPTNKSEMFTTKEILKIRMHLYKVLKCNFIANITRDGVLDVLLKDEHSHQSCSSKPKCANCKGDHNSFDKRACPKYLERHQVLKIARKENLPVGIVAKSYSSILKENIPTLKKSAKTLPWKWAPSIISTPQQRSSTSSMASPLTSPKSLLADLNFTPSGGSNKSKYNDSKPQKSNNAPMPSVLPNSAISAKDHIALSKLMQYLISVTFISQIDIPKHLKATIMRDIAVHYFSKSVVEETDSEHAMNMAHFKSRSIARQKNRDKRVAAF</sequence>
<dbReference type="AlphaFoldDB" id="A0AA88LDE7"/>
<evidence type="ECO:0000256" key="1">
    <source>
        <dbReference type="SAM" id="MobiDB-lite"/>
    </source>
</evidence>
<feature type="region of interest" description="Disordered" evidence="1">
    <location>
        <begin position="233"/>
        <end position="257"/>
    </location>
</feature>
<feature type="region of interest" description="Disordered" evidence="1">
    <location>
        <begin position="1"/>
        <end position="29"/>
    </location>
</feature>
<comment type="caution">
    <text evidence="3">The sequence shown here is derived from an EMBL/GenBank/DDBJ whole genome shotgun (WGS) entry which is preliminary data.</text>
</comment>
<organism evidence="3 4">
    <name type="scientific">Artemia franciscana</name>
    <name type="common">Brine shrimp</name>
    <name type="synonym">Artemia sanfranciscana</name>
    <dbReference type="NCBI Taxonomy" id="6661"/>
    <lineage>
        <taxon>Eukaryota</taxon>
        <taxon>Metazoa</taxon>
        <taxon>Ecdysozoa</taxon>
        <taxon>Arthropoda</taxon>
        <taxon>Crustacea</taxon>
        <taxon>Branchiopoda</taxon>
        <taxon>Anostraca</taxon>
        <taxon>Artemiidae</taxon>
        <taxon>Artemia</taxon>
    </lineage>
</organism>
<dbReference type="Pfam" id="PF04836">
    <property type="entry name" value="IFRD_C"/>
    <property type="match status" value="1"/>
</dbReference>
<dbReference type="InterPro" id="IPR006921">
    <property type="entry name" value="Interferon-rel_develop_reg_C"/>
</dbReference>
<dbReference type="EMBL" id="JAVRJZ010000005">
    <property type="protein sequence ID" value="KAK2722219.1"/>
    <property type="molecule type" value="Genomic_DNA"/>
</dbReference>
<dbReference type="Proteomes" id="UP001187531">
    <property type="component" value="Unassembled WGS sequence"/>
</dbReference>
<keyword evidence="4" id="KW-1185">Reference proteome</keyword>
<evidence type="ECO:0000259" key="2">
    <source>
        <dbReference type="Pfam" id="PF04836"/>
    </source>
</evidence>
<reference evidence="3" key="1">
    <citation type="submission" date="2023-07" db="EMBL/GenBank/DDBJ databases">
        <title>Chromosome-level genome assembly of Artemia franciscana.</title>
        <authorList>
            <person name="Jo E."/>
        </authorList>
    </citation>
    <scope>NUCLEOTIDE SEQUENCE</scope>
    <source>
        <tissue evidence="3">Whole body</tissue>
    </source>
</reference>
<evidence type="ECO:0000313" key="4">
    <source>
        <dbReference type="Proteomes" id="UP001187531"/>
    </source>
</evidence>
<evidence type="ECO:0000313" key="3">
    <source>
        <dbReference type="EMBL" id="KAK2722219.1"/>
    </source>
</evidence>
<proteinExistence type="predicted"/>